<sequence length="183" mass="21376">MPAGPRLLGLPLEAPLSTVMLDGSWSWPTSGACGQFSTAASLDLLHPRCPTVAWYCLLRGKFKIPKHNYILWLAIRERLTTLDRPWFSHLETFYCLCDQPVLETHSHLFFGCPFSAGCVSVLQRRVRFFWPMSEWSWGVDWAWRRWRENHLLNMAHRATLAALVYQVWLERNKRIFSNQRSSP</sequence>
<dbReference type="Pfam" id="PF13966">
    <property type="entry name" value="zf-RVT"/>
    <property type="match status" value="1"/>
</dbReference>
<dbReference type="PANTHER" id="PTHR33116:SF84">
    <property type="entry name" value="RNA-DIRECTED DNA POLYMERASE"/>
    <property type="match status" value="1"/>
</dbReference>
<reference evidence="2" key="2">
    <citation type="journal article" date="2024" name="Plant">
        <title>Genomic evolution and insights into agronomic trait innovations of Sesamum species.</title>
        <authorList>
            <person name="Miao H."/>
            <person name="Wang L."/>
            <person name="Qu L."/>
            <person name="Liu H."/>
            <person name="Sun Y."/>
            <person name="Le M."/>
            <person name="Wang Q."/>
            <person name="Wei S."/>
            <person name="Zheng Y."/>
            <person name="Lin W."/>
            <person name="Duan Y."/>
            <person name="Cao H."/>
            <person name="Xiong S."/>
            <person name="Wang X."/>
            <person name="Wei L."/>
            <person name="Li C."/>
            <person name="Ma Q."/>
            <person name="Ju M."/>
            <person name="Zhao R."/>
            <person name="Li G."/>
            <person name="Mu C."/>
            <person name="Tian Q."/>
            <person name="Mei H."/>
            <person name="Zhang T."/>
            <person name="Gao T."/>
            <person name="Zhang H."/>
        </authorList>
    </citation>
    <scope>NUCLEOTIDE SEQUENCE</scope>
    <source>
        <strain evidence="2">3651</strain>
    </source>
</reference>
<feature type="domain" description="Reverse transcriptase zinc-binding" evidence="1">
    <location>
        <begin position="36"/>
        <end position="116"/>
    </location>
</feature>
<proteinExistence type="predicted"/>
<dbReference type="PANTHER" id="PTHR33116">
    <property type="entry name" value="REVERSE TRANSCRIPTASE ZINC-BINDING DOMAIN-CONTAINING PROTEIN-RELATED-RELATED"/>
    <property type="match status" value="1"/>
</dbReference>
<organism evidence="2 3">
    <name type="scientific">Sesamum alatum</name>
    <dbReference type="NCBI Taxonomy" id="300844"/>
    <lineage>
        <taxon>Eukaryota</taxon>
        <taxon>Viridiplantae</taxon>
        <taxon>Streptophyta</taxon>
        <taxon>Embryophyta</taxon>
        <taxon>Tracheophyta</taxon>
        <taxon>Spermatophyta</taxon>
        <taxon>Magnoliopsida</taxon>
        <taxon>eudicotyledons</taxon>
        <taxon>Gunneridae</taxon>
        <taxon>Pentapetalae</taxon>
        <taxon>asterids</taxon>
        <taxon>lamiids</taxon>
        <taxon>Lamiales</taxon>
        <taxon>Pedaliaceae</taxon>
        <taxon>Sesamum</taxon>
    </lineage>
</organism>
<evidence type="ECO:0000313" key="3">
    <source>
        <dbReference type="Proteomes" id="UP001293254"/>
    </source>
</evidence>
<dbReference type="AlphaFoldDB" id="A0AAE1YEM2"/>
<evidence type="ECO:0000259" key="1">
    <source>
        <dbReference type="Pfam" id="PF13966"/>
    </source>
</evidence>
<dbReference type="PROSITE" id="PS51257">
    <property type="entry name" value="PROKAR_LIPOPROTEIN"/>
    <property type="match status" value="1"/>
</dbReference>
<reference evidence="2" key="1">
    <citation type="submission" date="2020-06" db="EMBL/GenBank/DDBJ databases">
        <authorList>
            <person name="Li T."/>
            <person name="Hu X."/>
            <person name="Zhang T."/>
            <person name="Song X."/>
            <person name="Zhang H."/>
            <person name="Dai N."/>
            <person name="Sheng W."/>
            <person name="Hou X."/>
            <person name="Wei L."/>
        </authorList>
    </citation>
    <scope>NUCLEOTIDE SEQUENCE</scope>
    <source>
        <strain evidence="2">3651</strain>
        <tissue evidence="2">Leaf</tissue>
    </source>
</reference>
<keyword evidence="3" id="KW-1185">Reference proteome</keyword>
<dbReference type="InterPro" id="IPR026960">
    <property type="entry name" value="RVT-Znf"/>
</dbReference>
<gene>
    <name evidence="2" type="ORF">Salat_1163500</name>
</gene>
<name>A0AAE1YEM2_9LAMI</name>
<evidence type="ECO:0000313" key="2">
    <source>
        <dbReference type="EMBL" id="KAK4428637.1"/>
    </source>
</evidence>
<accession>A0AAE1YEM2</accession>
<dbReference type="Proteomes" id="UP001293254">
    <property type="component" value="Unassembled WGS sequence"/>
</dbReference>
<dbReference type="EMBL" id="JACGWO010000004">
    <property type="protein sequence ID" value="KAK4428637.1"/>
    <property type="molecule type" value="Genomic_DNA"/>
</dbReference>
<comment type="caution">
    <text evidence="2">The sequence shown here is derived from an EMBL/GenBank/DDBJ whole genome shotgun (WGS) entry which is preliminary data.</text>
</comment>
<protein>
    <recommendedName>
        <fullName evidence="1">Reverse transcriptase zinc-binding domain-containing protein</fullName>
    </recommendedName>
</protein>